<dbReference type="Proteomes" id="UP000663419">
    <property type="component" value="Chromosome 3"/>
</dbReference>
<dbReference type="EMBL" id="CP069104">
    <property type="protein sequence ID" value="QSS53449.1"/>
    <property type="molecule type" value="Genomic_DNA"/>
</dbReference>
<evidence type="ECO:0000313" key="2">
    <source>
        <dbReference type="Proteomes" id="UP000663419"/>
    </source>
</evidence>
<reference evidence="1" key="1">
    <citation type="submission" date="2021-01" db="EMBL/GenBank/DDBJ databases">
        <title>Chromosome-level genome assembly of a human fungal pathogen reveals clustering of transcriptionally co-regulated genes.</title>
        <authorList>
            <person name="Voorhies M."/>
            <person name="Cohen S."/>
            <person name="Shea T.P."/>
            <person name="Petrus S."/>
            <person name="Munoz J.F."/>
            <person name="Poplawski S."/>
            <person name="Goldman W.E."/>
            <person name="Michael T."/>
            <person name="Cuomo C.A."/>
            <person name="Sil A."/>
            <person name="Beyhan S."/>
        </authorList>
    </citation>
    <scope>NUCLEOTIDE SEQUENCE</scope>
    <source>
        <strain evidence="1">H88</strain>
    </source>
</reference>
<dbReference type="AlphaFoldDB" id="A0A8A1LHC3"/>
<name>A0A8A1LHC3_AJEC8</name>
<organism evidence="1 2">
    <name type="scientific">Ajellomyces capsulatus (strain H88)</name>
    <name type="common">Darling's disease fungus</name>
    <name type="synonym">Histoplasma capsulatum</name>
    <dbReference type="NCBI Taxonomy" id="544711"/>
    <lineage>
        <taxon>Eukaryota</taxon>
        <taxon>Fungi</taxon>
        <taxon>Dikarya</taxon>
        <taxon>Ascomycota</taxon>
        <taxon>Pezizomycotina</taxon>
        <taxon>Eurotiomycetes</taxon>
        <taxon>Eurotiomycetidae</taxon>
        <taxon>Onygenales</taxon>
        <taxon>Ajellomycetaceae</taxon>
        <taxon>Histoplasma</taxon>
    </lineage>
</organism>
<protein>
    <submittedName>
        <fullName evidence="1">Uncharacterized protein</fullName>
    </submittedName>
</protein>
<dbReference type="VEuPathDB" id="FungiDB:I7I53_00715"/>
<sequence length="122" mass="13798">MSQASLCCLEYFGCPRPLAPLGTLTRCSSHRFPPLSSDHIALGLHDQTQCFHSIFLTQHVLLSRFVRQYFPARTSEPDTQQLDLGTHIDLAVQCLQQDFCSGLRSVAWMCILCNRIKVICSR</sequence>
<accession>A0A8A1LHC3</accession>
<evidence type="ECO:0000313" key="1">
    <source>
        <dbReference type="EMBL" id="QSS53449.1"/>
    </source>
</evidence>
<gene>
    <name evidence="1" type="ORF">I7I53_00715</name>
</gene>
<proteinExistence type="predicted"/>